<organism evidence="1 2">
    <name type="scientific">Actinomadura mexicana</name>
    <dbReference type="NCBI Taxonomy" id="134959"/>
    <lineage>
        <taxon>Bacteria</taxon>
        <taxon>Bacillati</taxon>
        <taxon>Actinomycetota</taxon>
        <taxon>Actinomycetes</taxon>
        <taxon>Streptosporangiales</taxon>
        <taxon>Thermomonosporaceae</taxon>
        <taxon>Actinomadura</taxon>
    </lineage>
</organism>
<reference evidence="2" key="1">
    <citation type="submission" date="2017-06" db="EMBL/GenBank/DDBJ databases">
        <authorList>
            <person name="Varghese N."/>
            <person name="Submissions S."/>
        </authorList>
    </citation>
    <scope>NUCLEOTIDE SEQUENCE [LARGE SCALE GENOMIC DNA]</scope>
    <source>
        <strain evidence="2">DSM 44485</strain>
    </source>
</reference>
<proteinExistence type="predicted"/>
<gene>
    <name evidence="1" type="ORF">SAMN06265355_106197</name>
</gene>
<protein>
    <submittedName>
        <fullName evidence="1">Uncharacterized protein</fullName>
    </submittedName>
</protein>
<name>A0A238YRU5_9ACTN</name>
<dbReference type="Proteomes" id="UP000198420">
    <property type="component" value="Unassembled WGS sequence"/>
</dbReference>
<sequence length="56" mass="6163">MPDTKEHPAEHGDRSSISPLTRLATGVAHVTLRFVFDLGGMSYPGRRLRMAGELAR</sequence>
<accession>A0A238YRU5</accession>
<dbReference type="EMBL" id="FZNP01000006">
    <property type="protein sequence ID" value="SNR74006.1"/>
    <property type="molecule type" value="Genomic_DNA"/>
</dbReference>
<keyword evidence="2" id="KW-1185">Reference proteome</keyword>
<evidence type="ECO:0000313" key="2">
    <source>
        <dbReference type="Proteomes" id="UP000198420"/>
    </source>
</evidence>
<dbReference type="AlphaFoldDB" id="A0A238YRU5"/>
<evidence type="ECO:0000313" key="1">
    <source>
        <dbReference type="EMBL" id="SNR74006.1"/>
    </source>
</evidence>